<feature type="chain" id="PRO_5045979206" description="DUF4468 domain-containing protein" evidence="1">
    <location>
        <begin position="19"/>
        <end position="111"/>
    </location>
</feature>
<dbReference type="RefSeq" id="WP_348714452.1">
    <property type="nucleotide sequence ID" value="NZ_CAXJIO010000010.1"/>
</dbReference>
<keyword evidence="3" id="KW-1185">Reference proteome</keyword>
<evidence type="ECO:0000313" key="3">
    <source>
        <dbReference type="Proteomes" id="UP001497527"/>
    </source>
</evidence>
<accession>A0ABM9P9B5</accession>
<dbReference type="Proteomes" id="UP001497527">
    <property type="component" value="Unassembled WGS sequence"/>
</dbReference>
<dbReference type="EMBL" id="CAXJIO010000010">
    <property type="protein sequence ID" value="CAL2102112.1"/>
    <property type="molecule type" value="Genomic_DNA"/>
</dbReference>
<evidence type="ECO:0000256" key="1">
    <source>
        <dbReference type="SAM" id="SignalP"/>
    </source>
</evidence>
<sequence length="111" mass="12730">MKKILLSAMLFTATISFAQEVAKAEFKESKITSLVYTVDSLEELKTIDWKDVKEIFKDSKDSIQLGFRVKNGKSEVNKLKYKHSFEIKSMPKDIDGSIDIAKRLIKVLEEI</sequence>
<protein>
    <recommendedName>
        <fullName evidence="4">DUF4468 domain-containing protein</fullName>
    </recommendedName>
</protein>
<name>A0ABM9P9B5_9FLAO</name>
<evidence type="ECO:0000313" key="2">
    <source>
        <dbReference type="EMBL" id="CAL2102112.1"/>
    </source>
</evidence>
<organism evidence="2 3">
    <name type="scientific">Tenacibaculum polynesiense</name>
    <dbReference type="NCBI Taxonomy" id="3137857"/>
    <lineage>
        <taxon>Bacteria</taxon>
        <taxon>Pseudomonadati</taxon>
        <taxon>Bacteroidota</taxon>
        <taxon>Flavobacteriia</taxon>
        <taxon>Flavobacteriales</taxon>
        <taxon>Flavobacteriaceae</taxon>
        <taxon>Tenacibaculum</taxon>
    </lineage>
</organism>
<gene>
    <name evidence="2" type="ORF">T190423A01A_10675</name>
</gene>
<evidence type="ECO:0008006" key="4">
    <source>
        <dbReference type="Google" id="ProtNLM"/>
    </source>
</evidence>
<proteinExistence type="predicted"/>
<keyword evidence="1" id="KW-0732">Signal</keyword>
<feature type="signal peptide" evidence="1">
    <location>
        <begin position="1"/>
        <end position="18"/>
    </location>
</feature>
<reference evidence="2 3" key="1">
    <citation type="submission" date="2024-05" db="EMBL/GenBank/DDBJ databases">
        <authorList>
            <person name="Duchaud E."/>
        </authorList>
    </citation>
    <scope>NUCLEOTIDE SEQUENCE [LARGE SCALE GENOMIC DNA]</scope>
    <source>
        <strain evidence="2">Ena-SAMPLE-TAB-13-05-2024-13:56:06:370-140308</strain>
    </source>
</reference>
<comment type="caution">
    <text evidence="2">The sequence shown here is derived from an EMBL/GenBank/DDBJ whole genome shotgun (WGS) entry which is preliminary data.</text>
</comment>